<feature type="transmembrane region" description="Helical" evidence="7">
    <location>
        <begin position="689"/>
        <end position="715"/>
    </location>
</feature>
<dbReference type="PANTHER" id="PTHR33406">
    <property type="entry name" value="MEMBRANE PROTEIN MJ1562-RELATED"/>
    <property type="match status" value="1"/>
</dbReference>
<feature type="transmembrane region" description="Helical" evidence="7">
    <location>
        <begin position="22"/>
        <end position="40"/>
    </location>
</feature>
<dbReference type="SUPFAM" id="SSF82866">
    <property type="entry name" value="Multidrug efflux transporter AcrB transmembrane domain"/>
    <property type="match status" value="2"/>
</dbReference>
<dbReference type="InterPro" id="IPR050545">
    <property type="entry name" value="Mycobact_MmpL"/>
</dbReference>
<feature type="transmembrane region" description="Helical" evidence="7">
    <location>
        <begin position="189"/>
        <end position="218"/>
    </location>
</feature>
<evidence type="ECO:0000256" key="1">
    <source>
        <dbReference type="ARBA" id="ARBA00004651"/>
    </source>
</evidence>
<dbReference type="Gene3D" id="1.20.1640.10">
    <property type="entry name" value="Multidrug efflux transporter AcrB transmembrane domain"/>
    <property type="match status" value="2"/>
</dbReference>
<feature type="transmembrane region" description="Helical" evidence="7">
    <location>
        <begin position="615"/>
        <end position="636"/>
    </location>
</feature>
<evidence type="ECO:0000256" key="2">
    <source>
        <dbReference type="ARBA" id="ARBA00010157"/>
    </source>
</evidence>
<evidence type="ECO:0000256" key="3">
    <source>
        <dbReference type="ARBA" id="ARBA00022475"/>
    </source>
</evidence>
<feature type="transmembrane region" description="Helical" evidence="7">
    <location>
        <begin position="377"/>
        <end position="396"/>
    </location>
</feature>
<comment type="caution">
    <text evidence="9">The sequence shown here is derived from an EMBL/GenBank/DDBJ whole genome shotgun (WGS) entry which is preliminary data.</text>
</comment>
<dbReference type="GO" id="GO:0005886">
    <property type="term" value="C:plasma membrane"/>
    <property type="evidence" value="ECO:0007669"/>
    <property type="project" value="UniProtKB-SubCell"/>
</dbReference>
<evidence type="ECO:0000256" key="7">
    <source>
        <dbReference type="SAM" id="Phobius"/>
    </source>
</evidence>
<feature type="transmembrane region" description="Helical" evidence="7">
    <location>
        <begin position="238"/>
        <end position="263"/>
    </location>
</feature>
<dbReference type="PROSITE" id="PS50156">
    <property type="entry name" value="SSD"/>
    <property type="match status" value="1"/>
</dbReference>
<evidence type="ECO:0000256" key="6">
    <source>
        <dbReference type="ARBA" id="ARBA00023136"/>
    </source>
</evidence>
<dbReference type="AlphaFoldDB" id="A0A6B3BPV4"/>
<dbReference type="InterPro" id="IPR004869">
    <property type="entry name" value="MMPL_dom"/>
</dbReference>
<feature type="transmembrane region" description="Helical" evidence="7">
    <location>
        <begin position="313"/>
        <end position="343"/>
    </location>
</feature>
<gene>
    <name evidence="9" type="ORF">G3I71_11260</name>
</gene>
<feature type="transmembrane region" description="Helical" evidence="7">
    <location>
        <begin position="284"/>
        <end position="307"/>
    </location>
</feature>
<dbReference type="InterPro" id="IPR000731">
    <property type="entry name" value="SSD"/>
</dbReference>
<evidence type="ECO:0000256" key="5">
    <source>
        <dbReference type="ARBA" id="ARBA00022989"/>
    </source>
</evidence>
<comment type="similarity">
    <text evidence="2">Belongs to the resistance-nodulation-cell division (RND) (TC 2.A.6) family. MmpL subfamily.</text>
</comment>
<comment type="subcellular location">
    <subcellularLocation>
        <location evidence="1">Cell membrane</location>
        <topology evidence="1">Multi-pass membrane protein</topology>
    </subcellularLocation>
</comment>
<keyword evidence="4 7" id="KW-0812">Transmembrane</keyword>
<evidence type="ECO:0000256" key="4">
    <source>
        <dbReference type="ARBA" id="ARBA00022692"/>
    </source>
</evidence>
<dbReference type="PANTHER" id="PTHR33406:SF11">
    <property type="entry name" value="MEMBRANE PROTEIN SCO6666-RELATED"/>
    <property type="match status" value="1"/>
</dbReference>
<evidence type="ECO:0000259" key="8">
    <source>
        <dbReference type="PROSITE" id="PS50156"/>
    </source>
</evidence>
<dbReference type="Pfam" id="PF03176">
    <property type="entry name" value="MMPL"/>
    <property type="match status" value="2"/>
</dbReference>
<protein>
    <submittedName>
        <fullName evidence="9">MMPL family transporter</fullName>
    </submittedName>
</protein>
<keyword evidence="5 7" id="KW-1133">Transmembrane helix</keyword>
<accession>A0A6B3BPV4</accession>
<dbReference type="EMBL" id="JAAGLU010000008">
    <property type="protein sequence ID" value="NEC86385.1"/>
    <property type="molecule type" value="Genomic_DNA"/>
</dbReference>
<name>A0A6B3BPV4_9ACTN</name>
<feature type="transmembrane region" description="Helical" evidence="7">
    <location>
        <begin position="546"/>
        <end position="565"/>
    </location>
</feature>
<keyword evidence="6 7" id="KW-0472">Membrane</keyword>
<feature type="transmembrane region" description="Helical" evidence="7">
    <location>
        <begin position="577"/>
        <end position="595"/>
    </location>
</feature>
<reference evidence="9" key="1">
    <citation type="submission" date="2020-01" db="EMBL/GenBank/DDBJ databases">
        <title>Insect and environment-associated Actinomycetes.</title>
        <authorList>
            <person name="Currrie C."/>
            <person name="Chevrette M."/>
            <person name="Carlson C."/>
            <person name="Stubbendieck R."/>
            <person name="Wendt-Pienkowski E."/>
        </authorList>
    </citation>
    <scope>NUCLEOTIDE SEQUENCE</scope>
    <source>
        <strain evidence="9">SID12501</strain>
    </source>
</reference>
<feature type="transmembrane region" description="Helical" evidence="7">
    <location>
        <begin position="663"/>
        <end position="683"/>
    </location>
</feature>
<keyword evidence="3" id="KW-1003">Cell membrane</keyword>
<proteinExistence type="inferred from homology"/>
<sequence length="749" mass="78819">MQGKLRIQEPQVERKDRRSRSVWWVLSVAALFAAVCALLAEGSFDRLGQGGYTPGNTEAEHAEQALARQFTVPVGDVVLLVRTRASADDSRTRTAGAAFTERVARMEGVHRSASYWTTGDPALRSRNGRSALVVAELRGTESDRVRTAARIVPQLTGSRGTFEVSATGPAWAKHEAVRQSRTDLMRAELFAAPLVLLVLAAAYGSLVAIIVPMAIGLLSVTGGLASLRLLSELTEVSAFAANITTALGFALAVDYGLFLVARYREGITSGMSEQQAVAEAARTAGHTVLFSALTIALALGALLLLPMPFLTSLVWAGITVVTLSAAVALGVVPALLTVLGPYLDRGDLWRGIRRRAGEPSAESPGWRRVALAVARRPVLFGGGCCLLLAILALPFGHARFSLVDERNLPASASSHATAGHVLADFASAPHRGLKLVLTPAAPGERTGDAVTARYAQRLSELPGVTAVRSPAGTYRDGHRTAPASPASAAYHGRNAILLTLTAPQVPGSPAAERLVTAVRALPAPGPVLVGGPAALSADTTHAMAHALPRAGLAILISTFALLLLFTRSLLLPVKAILVGLLSLTASFGTVVLVFQDNHAKWLVGDFTPTSTLENSIPPLLFCLAFGLSIDYELLLLSRIKEHYTTHGDNRSAVVFGLARTGRLVTSSALIVAISMGALMLSGITSLKILGFGLALAVLVDATLVRGILVPAAMCLAGRANWWLPRVPTSLTGRLRPPRRLEKAAPDHSA</sequence>
<dbReference type="RefSeq" id="WP_164313847.1">
    <property type="nucleotide sequence ID" value="NZ_JAAGLU010000008.1"/>
</dbReference>
<organism evidence="9">
    <name type="scientific">Streptomyces sp. SID12501</name>
    <dbReference type="NCBI Taxonomy" id="2706042"/>
    <lineage>
        <taxon>Bacteria</taxon>
        <taxon>Bacillati</taxon>
        <taxon>Actinomycetota</taxon>
        <taxon>Actinomycetes</taxon>
        <taxon>Kitasatosporales</taxon>
        <taxon>Streptomycetaceae</taxon>
        <taxon>Streptomyces</taxon>
    </lineage>
</organism>
<feature type="domain" description="SSD" evidence="8">
    <location>
        <begin position="199"/>
        <end position="338"/>
    </location>
</feature>
<evidence type="ECO:0000313" key="9">
    <source>
        <dbReference type="EMBL" id="NEC86385.1"/>
    </source>
</evidence>